<feature type="domain" description="Thiamine-binding protein" evidence="2">
    <location>
        <begin position="8"/>
        <end position="99"/>
    </location>
</feature>
<evidence type="ECO:0000259" key="2">
    <source>
        <dbReference type="Pfam" id="PF01910"/>
    </source>
</evidence>
<keyword evidence="4" id="KW-1185">Reference proteome</keyword>
<reference evidence="4" key="1">
    <citation type="submission" date="2016-05" db="EMBL/GenBank/DDBJ databases">
        <title>Comparative genomics of biotechnologically important yeasts.</title>
        <authorList>
            <consortium name="DOE Joint Genome Institute"/>
            <person name="Riley R."/>
            <person name="Haridas S."/>
            <person name="Wolfe K.H."/>
            <person name="Lopes M.R."/>
            <person name="Hittinger C.T."/>
            <person name="Goker M."/>
            <person name="Salamov A."/>
            <person name="Wisecaver J."/>
            <person name="Long T.M."/>
            <person name="Aerts A.L."/>
            <person name="Barry K."/>
            <person name="Choi C."/>
            <person name="Clum A."/>
            <person name="Coughlan A.Y."/>
            <person name="Deshpande S."/>
            <person name="Douglass A.P."/>
            <person name="Hanson S.J."/>
            <person name="Klenk H.-P."/>
            <person name="Labutti K."/>
            <person name="Lapidus A."/>
            <person name="Lindquist E."/>
            <person name="Lipzen A."/>
            <person name="Meier-Kolthoff J.P."/>
            <person name="Ohm R.A."/>
            <person name="Otillar R.P."/>
            <person name="Pangilinan J."/>
            <person name="Peng Y."/>
            <person name="Rokas A."/>
            <person name="Rosa C.A."/>
            <person name="Scheuner C."/>
            <person name="Sibirny A.A."/>
            <person name="Slot J.C."/>
            <person name="Stielow J.B."/>
            <person name="Sun H."/>
            <person name="Kurtzman C.P."/>
            <person name="Blackwell M."/>
            <person name="Grigoriev I.V."/>
            <person name="Jeffries T.W."/>
        </authorList>
    </citation>
    <scope>NUCLEOTIDE SEQUENCE [LARGE SCALE GENOMIC DNA]</scope>
    <source>
        <strain evidence="4">NRRL Y-12698</strain>
    </source>
</reference>
<proteinExistence type="inferred from homology"/>
<gene>
    <name evidence="3" type="ORF">BABINDRAFT_46193</name>
</gene>
<name>A0A1E3QWK0_9ASCO</name>
<dbReference type="Pfam" id="PF01910">
    <property type="entry name" value="Thiamine_BP"/>
    <property type="match status" value="1"/>
</dbReference>
<dbReference type="GO" id="GO:0005829">
    <property type="term" value="C:cytosol"/>
    <property type="evidence" value="ECO:0007669"/>
    <property type="project" value="TreeGrafter"/>
</dbReference>
<dbReference type="PANTHER" id="PTHR33777:SF1">
    <property type="entry name" value="UPF0045 PROTEIN ECM15"/>
    <property type="match status" value="1"/>
</dbReference>
<evidence type="ECO:0000313" key="3">
    <source>
        <dbReference type="EMBL" id="ODQ82055.1"/>
    </source>
</evidence>
<dbReference type="SUPFAM" id="SSF89957">
    <property type="entry name" value="MTH1187/YkoF-like"/>
    <property type="match status" value="1"/>
</dbReference>
<dbReference type="EMBL" id="KV454427">
    <property type="protein sequence ID" value="ODQ82055.1"/>
    <property type="molecule type" value="Genomic_DNA"/>
</dbReference>
<evidence type="ECO:0000256" key="1">
    <source>
        <dbReference type="ARBA" id="ARBA00010272"/>
    </source>
</evidence>
<comment type="similarity">
    <text evidence="1">Belongs to the UPF0045 family.</text>
</comment>
<dbReference type="AlphaFoldDB" id="A0A1E3QWK0"/>
<dbReference type="PANTHER" id="PTHR33777">
    <property type="entry name" value="UPF0045 PROTEIN ECM15"/>
    <property type="match status" value="1"/>
</dbReference>
<dbReference type="InterPro" id="IPR051614">
    <property type="entry name" value="UPF0045_domain"/>
</dbReference>
<dbReference type="GeneID" id="30149966"/>
<sequence length="109" mass="12023">MVKLHCLADICIIPIGTPTASVSDYVTACVNYVAQSGVKYTLHSAGTTLEGEWDEVMQLIGELHELCHNELEVVRVQTDIRVGTRIDKAQTAADKVRVVKEKLEARNSQ</sequence>
<dbReference type="InterPro" id="IPR002767">
    <property type="entry name" value="Thiamine_BP"/>
</dbReference>
<dbReference type="RefSeq" id="XP_018987383.1">
    <property type="nucleotide sequence ID" value="XM_019132113.1"/>
</dbReference>
<protein>
    <recommendedName>
        <fullName evidence="2">Thiamine-binding protein domain-containing protein</fullName>
    </recommendedName>
</protein>
<dbReference type="InterPro" id="IPR029756">
    <property type="entry name" value="MTH1187/YkoF-like"/>
</dbReference>
<dbReference type="STRING" id="984486.A0A1E3QWK0"/>
<evidence type="ECO:0000313" key="4">
    <source>
        <dbReference type="Proteomes" id="UP000094336"/>
    </source>
</evidence>
<dbReference type="OrthoDB" id="5587367at2759"/>
<accession>A0A1E3QWK0</accession>
<dbReference type="Proteomes" id="UP000094336">
    <property type="component" value="Unassembled WGS sequence"/>
</dbReference>
<dbReference type="Gene3D" id="3.30.70.930">
    <property type="match status" value="1"/>
</dbReference>
<organism evidence="3 4">
    <name type="scientific">Babjeviella inositovora NRRL Y-12698</name>
    <dbReference type="NCBI Taxonomy" id="984486"/>
    <lineage>
        <taxon>Eukaryota</taxon>
        <taxon>Fungi</taxon>
        <taxon>Dikarya</taxon>
        <taxon>Ascomycota</taxon>
        <taxon>Saccharomycotina</taxon>
        <taxon>Pichiomycetes</taxon>
        <taxon>Serinales incertae sedis</taxon>
        <taxon>Babjeviella</taxon>
    </lineage>
</organism>
<dbReference type="NCBIfam" id="TIGR00106">
    <property type="entry name" value="MTH1187 family thiamine-binding protein"/>
    <property type="match status" value="1"/>
</dbReference>